<evidence type="ECO:0000313" key="1">
    <source>
        <dbReference type="EMBL" id="KAK1488189.1"/>
    </source>
</evidence>
<dbReference type="EMBL" id="MPDP01000051">
    <property type="protein sequence ID" value="KAK1488189.1"/>
    <property type="molecule type" value="Genomic_DNA"/>
</dbReference>
<keyword evidence="2" id="KW-1185">Reference proteome</keyword>
<evidence type="ECO:0000313" key="2">
    <source>
        <dbReference type="Proteomes" id="UP001239213"/>
    </source>
</evidence>
<name>A0AAI9VFT2_9PEZI</name>
<comment type="caution">
    <text evidence="1">The sequence shown here is derived from an EMBL/GenBank/DDBJ whole genome shotgun (WGS) entry which is preliminary data.</text>
</comment>
<dbReference type="AlphaFoldDB" id="A0AAI9VFT2"/>
<dbReference type="Proteomes" id="UP001239213">
    <property type="component" value="Unassembled WGS sequence"/>
</dbReference>
<gene>
    <name evidence="1" type="ORF">CCUS01_14793</name>
</gene>
<protein>
    <submittedName>
        <fullName evidence="1">Uncharacterized protein</fullName>
    </submittedName>
</protein>
<accession>A0AAI9VFT2</accession>
<organism evidence="1 2">
    <name type="scientific">Colletotrichum cuscutae</name>
    <dbReference type="NCBI Taxonomy" id="1209917"/>
    <lineage>
        <taxon>Eukaryota</taxon>
        <taxon>Fungi</taxon>
        <taxon>Dikarya</taxon>
        <taxon>Ascomycota</taxon>
        <taxon>Pezizomycotina</taxon>
        <taxon>Sordariomycetes</taxon>
        <taxon>Hypocreomycetidae</taxon>
        <taxon>Glomerellales</taxon>
        <taxon>Glomerellaceae</taxon>
        <taxon>Colletotrichum</taxon>
        <taxon>Colletotrichum acutatum species complex</taxon>
    </lineage>
</organism>
<reference evidence="1" key="1">
    <citation type="submission" date="2016-11" db="EMBL/GenBank/DDBJ databases">
        <title>The genome sequence of Colletotrichum cuscutae.</title>
        <authorList>
            <person name="Baroncelli R."/>
        </authorList>
    </citation>
    <scope>NUCLEOTIDE SEQUENCE</scope>
    <source>
        <strain evidence="1">IMI 304802</strain>
    </source>
</reference>
<sequence length="429" mass="47723">MKSFPGPSLRLIHPLGYPNALQRFLSPRSLSSPTTRIPMNQKKGLQGSLHQLKACQKNGTNMIPARERHTTRNEICLARDKARYDGVFAHPAFPQAASRKIYGRCTFVQFWASPSLRLGSPSEFKLLLNRSGKGKLPNQGQPLADSSNGQNGCEYELRSAFFAASTHQLHLTENELTKATRKSGWCGFCSSCEASSRTMLSLSRNRMQGMDGRLIAPLSTEPNASPEAEQPLFNFSNIQRRFTTTSYTQFSQPRKLSYSESHAFASVQHCHLGTLLLQSPAAATTADIADLTTTTTNHTCIRRTPEPWSCLLCRMKASESFLKAKERESPEYICRAGFCLCDANLLAFTKFGLASKHLIYSYSPPKRPKLHVRTSGYFVHIVPNIFGQGSYWPDSSIAELTEHNNKLATVRNAVEASQSTLLETPQEPV</sequence>
<proteinExistence type="predicted"/>